<accession>A0A563EHB1</accession>
<name>A0A563EHB1_9PSEU</name>
<dbReference type="SUPFAM" id="SSF48452">
    <property type="entry name" value="TPR-like"/>
    <property type="match status" value="1"/>
</dbReference>
<evidence type="ECO:0000313" key="2">
    <source>
        <dbReference type="Proteomes" id="UP000316639"/>
    </source>
</evidence>
<evidence type="ECO:0000313" key="1">
    <source>
        <dbReference type="EMBL" id="TWP45844.1"/>
    </source>
</evidence>
<dbReference type="InterPro" id="IPR011990">
    <property type="entry name" value="TPR-like_helical_dom_sf"/>
</dbReference>
<protein>
    <recommendedName>
        <fullName evidence="3">Transcriptional regulator</fullName>
    </recommendedName>
</protein>
<dbReference type="OrthoDB" id="3213425at2"/>
<proteinExistence type="predicted"/>
<dbReference type="EMBL" id="VOBR01000038">
    <property type="protein sequence ID" value="TWP45844.1"/>
    <property type="molecule type" value="Genomic_DNA"/>
</dbReference>
<gene>
    <name evidence="1" type="ORF">FKR81_38410</name>
</gene>
<dbReference type="SMART" id="SM00028">
    <property type="entry name" value="TPR"/>
    <property type="match status" value="3"/>
</dbReference>
<comment type="caution">
    <text evidence="1">The sequence shown here is derived from an EMBL/GenBank/DDBJ whole genome shotgun (WGS) entry which is preliminary data.</text>
</comment>
<reference evidence="1 2" key="1">
    <citation type="submission" date="2019-07" db="EMBL/GenBank/DDBJ databases">
        <title>Lentzea xizangensis sp. nov., isolated from Qinghai-Tibetan Plateau Soils.</title>
        <authorList>
            <person name="Huang J."/>
        </authorList>
    </citation>
    <scope>NUCLEOTIDE SEQUENCE [LARGE SCALE GENOMIC DNA]</scope>
    <source>
        <strain evidence="1 2">FXJ1.1311</strain>
    </source>
</reference>
<dbReference type="RefSeq" id="WP_146359481.1">
    <property type="nucleotide sequence ID" value="NZ_VOBR01000038.1"/>
</dbReference>
<dbReference type="AlphaFoldDB" id="A0A563EHB1"/>
<evidence type="ECO:0008006" key="3">
    <source>
        <dbReference type="Google" id="ProtNLM"/>
    </source>
</evidence>
<dbReference type="Gene3D" id="1.25.40.10">
    <property type="entry name" value="Tetratricopeptide repeat domain"/>
    <property type="match status" value="1"/>
</dbReference>
<organism evidence="1 2">
    <name type="scientific">Lentzea tibetensis</name>
    <dbReference type="NCBI Taxonomy" id="2591470"/>
    <lineage>
        <taxon>Bacteria</taxon>
        <taxon>Bacillati</taxon>
        <taxon>Actinomycetota</taxon>
        <taxon>Actinomycetes</taxon>
        <taxon>Pseudonocardiales</taxon>
        <taxon>Pseudonocardiaceae</taxon>
        <taxon>Lentzea</taxon>
    </lineage>
</organism>
<keyword evidence="2" id="KW-1185">Reference proteome</keyword>
<sequence>MFGDESALPTRVDAADVRHVESLTGSLRALDHEYGGGSCRDAAIALLGWATPMLEAKGSDAVRDRLHVAIADLHNLAGWASFDLGMLESAHAHFGRAMELAKKAKSSALEADILYRMGRVHLHYDLAEDALASFQRGLPIAKASGSLLAVSILHANEAWAFAKMGAEKQALRQFGRAQEEFARSSDEKPPPWARFFDEADLVSIGGIVHTELARSCDVKYARTAIPLLTKAISSAGANTSRSQSFRLAALSMSHLLRGDAEAAYEVGSQAISLSGPIRSVRTRDRMRPLKAEAEKFSGSRAADELAERLAQFVGSARGAA</sequence>
<dbReference type="InterPro" id="IPR019734">
    <property type="entry name" value="TPR_rpt"/>
</dbReference>
<dbReference type="Proteomes" id="UP000316639">
    <property type="component" value="Unassembled WGS sequence"/>
</dbReference>